<gene>
    <name evidence="1" type="ORF">P8609_07565</name>
</gene>
<reference evidence="1 2" key="1">
    <citation type="submission" date="2023-04" db="EMBL/GenBank/DDBJ databases">
        <title>Lysobacter sp. strain UC isolated from soil sample.</title>
        <authorList>
            <person name="Choksket S."/>
            <person name="Harshvardhan F."/>
            <person name="Rana R."/>
            <person name="Patil P.B."/>
            <person name="Korpole S."/>
        </authorList>
    </citation>
    <scope>NUCLEOTIDE SEQUENCE [LARGE SCALE GENOMIC DNA]</scope>
    <source>
        <strain evidence="1 2">UC</strain>
    </source>
</reference>
<comment type="caution">
    <text evidence="1">The sequence shown here is derived from an EMBL/GenBank/DDBJ whole genome shotgun (WGS) entry which is preliminary data.</text>
</comment>
<protein>
    <recommendedName>
        <fullName evidence="3">Transposase</fullName>
    </recommendedName>
</protein>
<dbReference type="RefSeq" id="WP_309262008.1">
    <property type="nucleotide sequence ID" value="NZ_JARUHG010000002.1"/>
</dbReference>
<evidence type="ECO:0000313" key="1">
    <source>
        <dbReference type="EMBL" id="MDR0182828.1"/>
    </source>
</evidence>
<sequence>MFGFAEVKREPAFAGMTSKSRATANGKVEMDSSFRWNDGEAVHQNKSARTIRTWVAAFIGIAGVRDESARTLRAWVPAFAGMTVTRMA</sequence>
<keyword evidence="2" id="KW-1185">Reference proteome</keyword>
<proteinExistence type="predicted"/>
<organism evidence="1 2">
    <name type="scientific">Lysobacter arvi</name>
    <dbReference type="NCBI Taxonomy" id="3038776"/>
    <lineage>
        <taxon>Bacteria</taxon>
        <taxon>Pseudomonadati</taxon>
        <taxon>Pseudomonadota</taxon>
        <taxon>Gammaproteobacteria</taxon>
        <taxon>Lysobacterales</taxon>
        <taxon>Lysobacteraceae</taxon>
        <taxon>Lysobacter</taxon>
    </lineage>
</organism>
<dbReference type="EMBL" id="JARUHG010000002">
    <property type="protein sequence ID" value="MDR0182828.1"/>
    <property type="molecule type" value="Genomic_DNA"/>
</dbReference>
<dbReference type="Proteomes" id="UP001233535">
    <property type="component" value="Unassembled WGS sequence"/>
</dbReference>
<evidence type="ECO:0000313" key="2">
    <source>
        <dbReference type="Proteomes" id="UP001233535"/>
    </source>
</evidence>
<accession>A0ABU1CCE4</accession>
<evidence type="ECO:0008006" key="3">
    <source>
        <dbReference type="Google" id="ProtNLM"/>
    </source>
</evidence>
<name>A0ABU1CCE4_9GAMM</name>